<proteinExistence type="predicted"/>
<accession>A0A8S2QU43</accession>
<gene>
    <name evidence="1" type="ORF">SMN809_LOCUS18540</name>
</gene>
<evidence type="ECO:0000313" key="2">
    <source>
        <dbReference type="Proteomes" id="UP000676336"/>
    </source>
</evidence>
<sequence>MDENLTMKSTSPDSILSELLSYDSTTNTRSTVPVSSTTSILPPLRSSFTMANISSIANVNEEQNFFLDDFNLERLPSISRWQSDAENLNLNSIQPSSSRSTYLINDFL</sequence>
<evidence type="ECO:0000313" key="1">
    <source>
        <dbReference type="EMBL" id="CAF4126319.1"/>
    </source>
</evidence>
<dbReference type="EMBL" id="CAJOBI010008959">
    <property type="protein sequence ID" value="CAF4126319.1"/>
    <property type="molecule type" value="Genomic_DNA"/>
</dbReference>
<dbReference type="AlphaFoldDB" id="A0A8S2QU43"/>
<protein>
    <submittedName>
        <fullName evidence="1">Uncharacterized protein</fullName>
    </submittedName>
</protein>
<dbReference type="Proteomes" id="UP000676336">
    <property type="component" value="Unassembled WGS sequence"/>
</dbReference>
<organism evidence="1 2">
    <name type="scientific">Rotaria magnacalcarata</name>
    <dbReference type="NCBI Taxonomy" id="392030"/>
    <lineage>
        <taxon>Eukaryota</taxon>
        <taxon>Metazoa</taxon>
        <taxon>Spiralia</taxon>
        <taxon>Gnathifera</taxon>
        <taxon>Rotifera</taxon>
        <taxon>Eurotatoria</taxon>
        <taxon>Bdelloidea</taxon>
        <taxon>Philodinida</taxon>
        <taxon>Philodinidae</taxon>
        <taxon>Rotaria</taxon>
    </lineage>
</organism>
<name>A0A8S2QU43_9BILA</name>
<reference evidence="1" key="1">
    <citation type="submission" date="2021-02" db="EMBL/GenBank/DDBJ databases">
        <authorList>
            <person name="Nowell W R."/>
        </authorList>
    </citation>
    <scope>NUCLEOTIDE SEQUENCE</scope>
</reference>
<comment type="caution">
    <text evidence="1">The sequence shown here is derived from an EMBL/GenBank/DDBJ whole genome shotgun (WGS) entry which is preliminary data.</text>
</comment>